<dbReference type="InterPro" id="IPR022029">
    <property type="entry name" value="YoaR-like_PG-bd"/>
</dbReference>
<feature type="domain" description="G5" evidence="2">
    <location>
        <begin position="326"/>
        <end position="407"/>
    </location>
</feature>
<dbReference type="STRING" id="378794.GCA_001570625_01657"/>
<protein>
    <recommendedName>
        <fullName evidence="2">G5 domain-containing protein</fullName>
    </recommendedName>
</protein>
<evidence type="ECO:0000313" key="3">
    <source>
        <dbReference type="EMBL" id="HBK52870.1"/>
    </source>
</evidence>
<name>A0A354YU66_9FIRM</name>
<sequence length="410" mass="45375">MTDAGKLWLKVISMAVIAISASLLIVSFALAARDQDYYPSNLWLGGISLADMSKEEAYALLQSELASSRGDKLILVVGKQEISLPMEEIGINYDIAASLDKIEEELFPGQGVATLVKHSVARGQRQEIKPVLSWNKEAVLEKVLQIKRDYDQPAVDARIVYNHDFLEYRAHQNGYLINVNASMNHISDALEKGILGPMEIIATEVHPRVKIEDIETVKDVIAVSARRINHLSPETSALLEKLNGLIIMHGEKLDLPAIMDSGCEAAMDVGSETKAQIKGAIVQACLQAGMQEKDKQSVMENKLQYPLLLTTSMSEHTLLVKIYGCQTELGKEITLLSEREDVYPEVQIKLNHRLSPQQRIIQQEGKKGFILRNYRVVTSGGKVVEKSLLSEELTPASDTIIIVGPGNIRK</sequence>
<dbReference type="Pfam" id="PF07501">
    <property type="entry name" value="G5"/>
    <property type="match status" value="1"/>
</dbReference>
<dbReference type="Proteomes" id="UP000263273">
    <property type="component" value="Unassembled WGS sequence"/>
</dbReference>
<gene>
    <name evidence="3" type="ORF">DDZ44_02885</name>
</gene>
<proteinExistence type="predicted"/>
<dbReference type="EMBL" id="DNZF01000060">
    <property type="protein sequence ID" value="HBK52870.1"/>
    <property type="molecule type" value="Genomic_DNA"/>
</dbReference>
<evidence type="ECO:0000259" key="2">
    <source>
        <dbReference type="PROSITE" id="PS51109"/>
    </source>
</evidence>
<dbReference type="PROSITE" id="PS51109">
    <property type="entry name" value="G5"/>
    <property type="match status" value="1"/>
</dbReference>
<dbReference type="Pfam" id="PF12229">
    <property type="entry name" value="PG_binding_4"/>
    <property type="match status" value="1"/>
</dbReference>
<accession>A0A354YU66</accession>
<reference evidence="3 4" key="1">
    <citation type="journal article" date="2018" name="Nat. Biotechnol.">
        <title>A standardized bacterial taxonomy based on genome phylogeny substantially revises the tree of life.</title>
        <authorList>
            <person name="Parks D.H."/>
            <person name="Chuvochina M."/>
            <person name="Waite D.W."/>
            <person name="Rinke C."/>
            <person name="Skarshewski A."/>
            <person name="Chaumeil P.A."/>
            <person name="Hugenholtz P."/>
        </authorList>
    </citation>
    <scope>NUCLEOTIDE SEQUENCE [LARGE SCALE GENOMIC DNA]</scope>
    <source>
        <strain evidence="3">UBA10948</strain>
    </source>
</reference>
<organism evidence="3 4">
    <name type="scientific">Syntrophomonas wolfei</name>
    <dbReference type="NCBI Taxonomy" id="863"/>
    <lineage>
        <taxon>Bacteria</taxon>
        <taxon>Bacillati</taxon>
        <taxon>Bacillota</taxon>
        <taxon>Clostridia</taxon>
        <taxon>Eubacteriales</taxon>
        <taxon>Syntrophomonadaceae</taxon>
        <taxon>Syntrophomonas</taxon>
    </lineage>
</organism>
<keyword evidence="1" id="KW-0732">Signal</keyword>
<evidence type="ECO:0000256" key="1">
    <source>
        <dbReference type="ARBA" id="ARBA00022729"/>
    </source>
</evidence>
<dbReference type="PANTHER" id="PTHR35788">
    <property type="entry name" value="EXPORTED PROTEIN-RELATED"/>
    <property type="match status" value="1"/>
</dbReference>
<dbReference type="PANTHER" id="PTHR35788:SF1">
    <property type="entry name" value="EXPORTED PROTEIN"/>
    <property type="match status" value="1"/>
</dbReference>
<dbReference type="InterPro" id="IPR052913">
    <property type="entry name" value="Glycopeptide_resist_protein"/>
</dbReference>
<dbReference type="InterPro" id="IPR011098">
    <property type="entry name" value="G5_dom"/>
</dbReference>
<dbReference type="AlphaFoldDB" id="A0A354YU66"/>
<evidence type="ECO:0000313" key="4">
    <source>
        <dbReference type="Proteomes" id="UP000263273"/>
    </source>
</evidence>
<dbReference type="RefSeq" id="WP_061214133.1">
    <property type="nucleotide sequence ID" value="NZ_DCDX01000090.1"/>
</dbReference>
<dbReference type="Gene3D" id="2.20.230.10">
    <property type="entry name" value="Resuscitation-promoting factor rpfb"/>
    <property type="match status" value="1"/>
</dbReference>
<dbReference type="SMART" id="SM01208">
    <property type="entry name" value="G5"/>
    <property type="match status" value="1"/>
</dbReference>
<comment type="caution">
    <text evidence="3">The sequence shown here is derived from an EMBL/GenBank/DDBJ whole genome shotgun (WGS) entry which is preliminary data.</text>
</comment>